<keyword evidence="1" id="KW-0472">Membrane</keyword>
<evidence type="ECO:0000313" key="3">
    <source>
        <dbReference type="Proteomes" id="UP000276133"/>
    </source>
</evidence>
<comment type="caution">
    <text evidence="2">The sequence shown here is derived from an EMBL/GenBank/DDBJ whole genome shotgun (WGS) entry which is preliminary data.</text>
</comment>
<feature type="transmembrane region" description="Helical" evidence="1">
    <location>
        <begin position="56"/>
        <end position="77"/>
    </location>
</feature>
<keyword evidence="3" id="KW-1185">Reference proteome</keyword>
<sequence>MITNLLDETLNAKFTSLYLDFKTIQVYSIRVMNIGKFQESMNIFFRIINFLFTSESHFLCILISLCLFLILTLDILLRILMQAYTNHSINKLTFFRDLAVVYLDVHTLMNVFNLLD</sequence>
<keyword evidence="1" id="KW-0812">Transmembrane</keyword>
<keyword evidence="1" id="KW-1133">Transmembrane helix</keyword>
<dbReference type="EMBL" id="REGN01004365">
    <property type="protein sequence ID" value="RNA17841.1"/>
    <property type="molecule type" value="Genomic_DNA"/>
</dbReference>
<proteinExistence type="predicted"/>
<accession>A0A3M7R399</accession>
<gene>
    <name evidence="2" type="ORF">BpHYR1_038551</name>
</gene>
<dbReference type="Proteomes" id="UP000276133">
    <property type="component" value="Unassembled WGS sequence"/>
</dbReference>
<organism evidence="2 3">
    <name type="scientific">Brachionus plicatilis</name>
    <name type="common">Marine rotifer</name>
    <name type="synonym">Brachionus muelleri</name>
    <dbReference type="NCBI Taxonomy" id="10195"/>
    <lineage>
        <taxon>Eukaryota</taxon>
        <taxon>Metazoa</taxon>
        <taxon>Spiralia</taxon>
        <taxon>Gnathifera</taxon>
        <taxon>Rotifera</taxon>
        <taxon>Eurotatoria</taxon>
        <taxon>Monogononta</taxon>
        <taxon>Pseudotrocha</taxon>
        <taxon>Ploima</taxon>
        <taxon>Brachionidae</taxon>
        <taxon>Brachionus</taxon>
    </lineage>
</organism>
<protein>
    <submittedName>
        <fullName evidence="2">Uncharacterized protein</fullName>
    </submittedName>
</protein>
<reference evidence="2 3" key="1">
    <citation type="journal article" date="2018" name="Sci. Rep.">
        <title>Genomic signatures of local adaptation to the degree of environmental predictability in rotifers.</title>
        <authorList>
            <person name="Franch-Gras L."/>
            <person name="Hahn C."/>
            <person name="Garcia-Roger E.M."/>
            <person name="Carmona M.J."/>
            <person name="Serra M."/>
            <person name="Gomez A."/>
        </authorList>
    </citation>
    <scope>NUCLEOTIDE SEQUENCE [LARGE SCALE GENOMIC DNA]</scope>
    <source>
        <strain evidence="2">HYR1</strain>
    </source>
</reference>
<dbReference type="AlphaFoldDB" id="A0A3M7R399"/>
<evidence type="ECO:0000256" key="1">
    <source>
        <dbReference type="SAM" id="Phobius"/>
    </source>
</evidence>
<name>A0A3M7R399_BRAPC</name>
<evidence type="ECO:0000313" key="2">
    <source>
        <dbReference type="EMBL" id="RNA17841.1"/>
    </source>
</evidence>